<dbReference type="GO" id="GO:0008270">
    <property type="term" value="F:zinc ion binding"/>
    <property type="evidence" value="ECO:0007669"/>
    <property type="project" value="UniProtKB-KW"/>
</dbReference>
<dbReference type="Gene3D" id="3.30.70.270">
    <property type="match status" value="2"/>
</dbReference>
<dbReference type="Pfam" id="PF05154">
    <property type="entry name" value="TM2"/>
    <property type="match status" value="1"/>
</dbReference>
<dbReference type="InterPro" id="IPR036875">
    <property type="entry name" value="Znf_CCHC_sf"/>
</dbReference>
<dbReference type="AlphaFoldDB" id="A0A5J4NPH5"/>
<dbReference type="PANTHER" id="PTHR24559">
    <property type="entry name" value="TRANSPOSON TY3-I GAG-POL POLYPROTEIN"/>
    <property type="match status" value="1"/>
</dbReference>
<evidence type="ECO:0000256" key="1">
    <source>
        <dbReference type="ARBA" id="ARBA00004141"/>
    </source>
</evidence>
<evidence type="ECO:0000256" key="4">
    <source>
        <dbReference type="ARBA" id="ARBA00023136"/>
    </source>
</evidence>
<evidence type="ECO:0000259" key="8">
    <source>
        <dbReference type="PROSITE" id="PS50878"/>
    </source>
</evidence>
<comment type="caution">
    <text evidence="9">The sequence shown here is derived from an EMBL/GenBank/DDBJ whole genome shotgun (WGS) entry which is preliminary data.</text>
</comment>
<dbReference type="InterPro" id="IPR007829">
    <property type="entry name" value="TM2"/>
</dbReference>
<keyword evidence="3" id="KW-1133">Transmembrane helix</keyword>
<dbReference type="InterPro" id="IPR043502">
    <property type="entry name" value="DNA/RNA_pol_sf"/>
</dbReference>
<keyword evidence="5" id="KW-0862">Zinc</keyword>
<dbReference type="Gene3D" id="4.10.60.10">
    <property type="entry name" value="Zinc finger, CCHC-type"/>
    <property type="match status" value="1"/>
</dbReference>
<dbReference type="GO" id="GO:0016020">
    <property type="term" value="C:membrane"/>
    <property type="evidence" value="ECO:0007669"/>
    <property type="project" value="UniProtKB-SubCell"/>
</dbReference>
<dbReference type="CDD" id="cd01647">
    <property type="entry name" value="RT_LTR"/>
    <property type="match status" value="2"/>
</dbReference>
<evidence type="ECO:0000259" key="7">
    <source>
        <dbReference type="PROSITE" id="PS50158"/>
    </source>
</evidence>
<gene>
    <name evidence="9" type="ORF">DEA37_0009474</name>
</gene>
<feature type="signal peptide" evidence="6">
    <location>
        <begin position="1"/>
        <end position="20"/>
    </location>
</feature>
<dbReference type="InterPro" id="IPR000477">
    <property type="entry name" value="RT_dom"/>
</dbReference>
<keyword evidence="10" id="KW-1185">Reference proteome</keyword>
<organism evidence="9 10">
    <name type="scientific">Paragonimus westermani</name>
    <dbReference type="NCBI Taxonomy" id="34504"/>
    <lineage>
        <taxon>Eukaryota</taxon>
        <taxon>Metazoa</taxon>
        <taxon>Spiralia</taxon>
        <taxon>Lophotrochozoa</taxon>
        <taxon>Platyhelminthes</taxon>
        <taxon>Trematoda</taxon>
        <taxon>Digenea</taxon>
        <taxon>Plagiorchiida</taxon>
        <taxon>Troglotremata</taxon>
        <taxon>Troglotrematidae</taxon>
        <taxon>Paragonimus</taxon>
    </lineage>
</organism>
<proteinExistence type="predicted"/>
<evidence type="ECO:0000256" key="3">
    <source>
        <dbReference type="ARBA" id="ARBA00022989"/>
    </source>
</evidence>
<dbReference type="PANTHER" id="PTHR24559:SF444">
    <property type="entry name" value="REVERSE TRANSCRIPTASE DOMAIN-CONTAINING PROTEIN"/>
    <property type="match status" value="1"/>
</dbReference>
<dbReference type="GO" id="GO:0003676">
    <property type="term" value="F:nucleic acid binding"/>
    <property type="evidence" value="ECO:0007669"/>
    <property type="project" value="InterPro"/>
</dbReference>
<dbReference type="SUPFAM" id="SSF57756">
    <property type="entry name" value="Retrovirus zinc finger-like domains"/>
    <property type="match status" value="1"/>
</dbReference>
<sequence length="1136" mass="126935">MWTILKLALLVISLHYPGTSFNAQQSGRPIDVVREQTNANHFGLNASLAITDTGNSSSLLSMEGAEYLKQNVKVVHTLCPYMFYRCSELPAYCLSCNFNTSCAYGLKTTVVCQPLEGVFCSLGTDSSHPNSTVHVSDPEVQLPDSLSGRTNYSVKKEFVCRYCYQVEDKDIVCLGRIKCRQPLVPRSFYETLCEPRPYTLCLGRRIFRRMLPCNWSSGKSYITALLLSLFLGGFGADRFYLDLPHPVLRSSTQIDIGAFNIRQQVALARTLDSLRMERMELTTSALSARYWSCTSGDSPVAVTGQAGVGIVLSTTAAAALVDWIPVNSRLCVVRLAGSVRPFEDEDLRSFLEDFEDVAEAVGVKADRAKLAALRILLKGRAKAVLDAARRGSAKLEWAAAKEVLIAGFETPADCQEVMRRSKGSRLGPGCDALVYAMSLRAALSRPLPHLDQGSEQRLLMEQFLDGVPPTLSDAARQLLAENPATVNEVEASEPSDPNELQSAVEKLTEEVAALKVKKEESRGDICYGCGRRGHWRRFCPLGKKRSYANKRFLDCSLFGNGDPVIWAVDKTAVQARLEVNGSLEYCLIDNGAAVSLIGPKPGKIVRPCAMVVRTVGGFTLKVDGLAEYGVRIDGHVVKQPFVVAPDARQTILGADFLDHVEAVINLKHDKLVTKYGVVPLVRKRKTQFGQIEVNVPRAMPTCNNQLLNEVIRKFQGLFTTDQDPYGYCDWVEHEIPIESNRFRPFGSRSIPMHLQQEKPNGKFRFCPDFRRLNEITISDFVAVPSVEEIFDKLQNARVFTVMDLRSGYWQVPIKQSDRDKTAFTVGEKQYRFKRMPFGLSGAPFTFRRLMLKVLDGVSNTVVYGDDIVIYSTNETEHRQIEVNVPRAMPTCDNQLLNKVIRKFQGLFTTDQDPRKLKEEIIEEADSLFISPVFLVKKPNGKFRFCPDFRRLNEITISDFVAVPSVEEIFDKLQNARVFTVMDLRSGYWQVPIKQSDRDKTAFTVGEKQYRFKRMPFGLSGAPFTFRRLMLKVLDGLSNTVVYGDDIVIYSTSEAEHTVNVSAVLQKIEKAGLRIHSSMSQLAKQTVILLGHKVDHGEVQPLPEKLLTNKAIPVPTSVPPAFWVHNSGLVVSFSMPD</sequence>
<comment type="subcellular location">
    <subcellularLocation>
        <location evidence="1">Membrane</location>
        <topology evidence="1">Multi-pass membrane protein</topology>
    </subcellularLocation>
</comment>
<dbReference type="InterPro" id="IPR043128">
    <property type="entry name" value="Rev_trsase/Diguanyl_cyclase"/>
</dbReference>
<keyword evidence="5" id="KW-0479">Metal-binding</keyword>
<dbReference type="Pfam" id="PF00078">
    <property type="entry name" value="RVT_1"/>
    <property type="match status" value="2"/>
</dbReference>
<dbReference type="PROSITE" id="PS50158">
    <property type="entry name" value="ZF_CCHC"/>
    <property type="match status" value="1"/>
</dbReference>
<dbReference type="PROSITE" id="PS50878">
    <property type="entry name" value="RT_POL"/>
    <property type="match status" value="1"/>
</dbReference>
<dbReference type="Gene3D" id="2.40.70.10">
    <property type="entry name" value="Acid Proteases"/>
    <property type="match status" value="1"/>
</dbReference>
<feature type="domain" description="Reverse transcriptase" evidence="8">
    <location>
        <begin position="916"/>
        <end position="1093"/>
    </location>
</feature>
<evidence type="ECO:0000313" key="9">
    <source>
        <dbReference type="EMBL" id="KAA3676948.1"/>
    </source>
</evidence>
<dbReference type="InterPro" id="IPR021109">
    <property type="entry name" value="Peptidase_aspartic_dom_sf"/>
</dbReference>
<name>A0A5J4NPH5_9TREM</name>
<dbReference type="InterPro" id="IPR053134">
    <property type="entry name" value="RNA-dir_DNA_polymerase"/>
</dbReference>
<keyword evidence="6" id="KW-0732">Signal</keyword>
<evidence type="ECO:0000256" key="2">
    <source>
        <dbReference type="ARBA" id="ARBA00022692"/>
    </source>
</evidence>
<feature type="chain" id="PRO_5023897450" description="Reverse transcriptase" evidence="6">
    <location>
        <begin position="21"/>
        <end position="1136"/>
    </location>
</feature>
<keyword evidence="4" id="KW-0472">Membrane</keyword>
<evidence type="ECO:0000256" key="6">
    <source>
        <dbReference type="SAM" id="SignalP"/>
    </source>
</evidence>
<protein>
    <recommendedName>
        <fullName evidence="11">Reverse transcriptase</fullName>
    </recommendedName>
</protein>
<evidence type="ECO:0000256" key="5">
    <source>
        <dbReference type="PROSITE-ProRule" id="PRU00047"/>
    </source>
</evidence>
<accession>A0A5J4NPH5</accession>
<dbReference type="Gene3D" id="3.10.10.10">
    <property type="entry name" value="HIV Type 1 Reverse Transcriptase, subunit A, domain 1"/>
    <property type="match status" value="1"/>
</dbReference>
<keyword evidence="2" id="KW-0812">Transmembrane</keyword>
<evidence type="ECO:0000313" key="10">
    <source>
        <dbReference type="Proteomes" id="UP000324629"/>
    </source>
</evidence>
<dbReference type="Proteomes" id="UP000324629">
    <property type="component" value="Unassembled WGS sequence"/>
</dbReference>
<keyword evidence="5" id="KW-0863">Zinc-finger</keyword>
<evidence type="ECO:0008006" key="11">
    <source>
        <dbReference type="Google" id="ProtNLM"/>
    </source>
</evidence>
<dbReference type="InterPro" id="IPR001878">
    <property type="entry name" value="Znf_CCHC"/>
</dbReference>
<dbReference type="SUPFAM" id="SSF50630">
    <property type="entry name" value="Acid proteases"/>
    <property type="match status" value="1"/>
</dbReference>
<feature type="domain" description="CCHC-type" evidence="7">
    <location>
        <begin position="526"/>
        <end position="540"/>
    </location>
</feature>
<dbReference type="EMBL" id="QNGE01001732">
    <property type="protein sequence ID" value="KAA3676948.1"/>
    <property type="molecule type" value="Genomic_DNA"/>
</dbReference>
<reference evidence="9 10" key="1">
    <citation type="journal article" date="2019" name="Gigascience">
        <title>Whole-genome sequence of the oriental lung fluke Paragonimus westermani.</title>
        <authorList>
            <person name="Oey H."/>
            <person name="Zakrzewski M."/>
            <person name="Narain K."/>
            <person name="Devi K.R."/>
            <person name="Agatsuma T."/>
            <person name="Nawaratna S."/>
            <person name="Gobert G.N."/>
            <person name="Jones M.K."/>
            <person name="Ragan M.A."/>
            <person name="McManus D.P."/>
            <person name="Krause L."/>
        </authorList>
    </citation>
    <scope>NUCLEOTIDE SEQUENCE [LARGE SCALE GENOMIC DNA]</scope>
    <source>
        <strain evidence="9 10">IND2009</strain>
    </source>
</reference>
<dbReference type="SUPFAM" id="SSF56672">
    <property type="entry name" value="DNA/RNA polymerases"/>
    <property type="match status" value="2"/>
</dbReference>